<dbReference type="AlphaFoldDB" id="A0A2Z3H0X9"/>
<keyword evidence="2" id="KW-1133">Transmembrane helix</keyword>
<sequence length="330" mass="34723">MNDALLRVATGFKLILYGMIITIVSVAVLFVGACLVGMAGAAAAGPGGRGNGPPGAPMAAFGGMMILMVIFAGLWLLGAVLGLIGRVMCLAVPPQAASAKSLITIAVVMELGSVGANLFSIADNVGGNFLPPAAKLVLSGVTLLGGLLATILFLLFTRSLAKFIRSSALASRAMLVMWLGVAAAVCYLIAIVTIFAGMGAMMAGGGPGGAGGGGGAPPAGPMAVAVIVGGLLSMLALLIALVGSIFYVMLLVGMSSALRTYVRRRRSDYDDEDYSDDEDYDDENYEDEDYDRPRRRARDDEYDDGDDRPRRRDRDDYDDDDRKPWDRPRR</sequence>
<name>A0A2Z3H0X9_9BACT</name>
<proteinExistence type="predicted"/>
<keyword evidence="2" id="KW-0812">Transmembrane</keyword>
<feature type="transmembrane region" description="Helical" evidence="2">
    <location>
        <begin position="101"/>
        <end position="121"/>
    </location>
</feature>
<dbReference type="Proteomes" id="UP000245802">
    <property type="component" value="Chromosome"/>
</dbReference>
<feature type="transmembrane region" description="Helical" evidence="2">
    <location>
        <begin position="64"/>
        <end position="89"/>
    </location>
</feature>
<gene>
    <name evidence="3" type="ORF">C1280_21975</name>
</gene>
<feature type="transmembrane region" description="Helical" evidence="2">
    <location>
        <begin position="176"/>
        <end position="202"/>
    </location>
</feature>
<keyword evidence="4" id="KW-1185">Reference proteome</keyword>
<dbReference type="RefSeq" id="WP_010033936.1">
    <property type="nucleotide sequence ID" value="NZ_CP025958.1"/>
</dbReference>
<feature type="transmembrane region" description="Helical" evidence="2">
    <location>
        <begin position="133"/>
        <end position="156"/>
    </location>
</feature>
<organism evidence="3 4">
    <name type="scientific">Gemmata obscuriglobus</name>
    <dbReference type="NCBI Taxonomy" id="114"/>
    <lineage>
        <taxon>Bacteria</taxon>
        <taxon>Pseudomonadati</taxon>
        <taxon>Planctomycetota</taxon>
        <taxon>Planctomycetia</taxon>
        <taxon>Gemmatales</taxon>
        <taxon>Gemmataceae</taxon>
        <taxon>Gemmata</taxon>
    </lineage>
</organism>
<keyword evidence="2" id="KW-0472">Membrane</keyword>
<evidence type="ECO:0000256" key="2">
    <source>
        <dbReference type="SAM" id="Phobius"/>
    </source>
</evidence>
<evidence type="ECO:0000313" key="4">
    <source>
        <dbReference type="Proteomes" id="UP000245802"/>
    </source>
</evidence>
<evidence type="ECO:0000256" key="1">
    <source>
        <dbReference type="SAM" id="MobiDB-lite"/>
    </source>
</evidence>
<reference evidence="3 4" key="1">
    <citation type="submission" date="2018-01" db="EMBL/GenBank/DDBJ databases">
        <title>G. obscuriglobus.</title>
        <authorList>
            <person name="Franke J."/>
            <person name="Blomberg W."/>
            <person name="Selmecki A."/>
        </authorList>
    </citation>
    <scope>NUCLEOTIDE SEQUENCE [LARGE SCALE GENOMIC DNA]</scope>
    <source>
        <strain evidence="3 4">DSM 5831</strain>
    </source>
</reference>
<feature type="transmembrane region" description="Helical" evidence="2">
    <location>
        <begin position="222"/>
        <end position="255"/>
    </location>
</feature>
<protein>
    <submittedName>
        <fullName evidence="3">Uncharacterized protein</fullName>
    </submittedName>
</protein>
<feature type="compositionally biased region" description="Acidic residues" evidence="1">
    <location>
        <begin position="270"/>
        <end position="290"/>
    </location>
</feature>
<feature type="transmembrane region" description="Helical" evidence="2">
    <location>
        <begin position="14"/>
        <end position="44"/>
    </location>
</feature>
<feature type="region of interest" description="Disordered" evidence="1">
    <location>
        <begin position="270"/>
        <end position="330"/>
    </location>
</feature>
<evidence type="ECO:0000313" key="3">
    <source>
        <dbReference type="EMBL" id="AWM39388.1"/>
    </source>
</evidence>
<feature type="compositionally biased region" description="Basic and acidic residues" evidence="1">
    <location>
        <begin position="307"/>
        <end position="330"/>
    </location>
</feature>
<dbReference type="PROSITE" id="PS51257">
    <property type="entry name" value="PROKAR_LIPOPROTEIN"/>
    <property type="match status" value="1"/>
</dbReference>
<dbReference type="KEGG" id="gog:C1280_21975"/>
<accession>A0A2Z3H0X9</accession>
<dbReference type="EMBL" id="CP025958">
    <property type="protein sequence ID" value="AWM39388.1"/>
    <property type="molecule type" value="Genomic_DNA"/>
</dbReference>